<comment type="caution">
    <text evidence="1">The sequence shown here is derived from an EMBL/GenBank/DDBJ whole genome shotgun (WGS) entry which is preliminary data.</text>
</comment>
<evidence type="ECO:0000313" key="1">
    <source>
        <dbReference type="EMBL" id="GIO38127.1"/>
    </source>
</evidence>
<gene>
    <name evidence="1" type="ORF">J41TS12_29880</name>
</gene>
<dbReference type="EMBL" id="BORR01000010">
    <property type="protein sequence ID" value="GIO38127.1"/>
    <property type="molecule type" value="Genomic_DNA"/>
</dbReference>
<proteinExistence type="predicted"/>
<dbReference type="AlphaFoldDB" id="A0A920CIS3"/>
<reference evidence="1 2" key="1">
    <citation type="submission" date="2021-03" db="EMBL/GenBank/DDBJ databases">
        <title>Antimicrobial resistance genes in bacteria isolated from Japanese honey, and their potential for conferring macrolide and lincosamide resistance in the American foulbrood pathogen Paenibacillus larvae.</title>
        <authorList>
            <person name="Okamoto M."/>
            <person name="Kumagai M."/>
            <person name="Kanamori H."/>
            <person name="Takamatsu D."/>
        </authorList>
    </citation>
    <scope>NUCLEOTIDE SEQUENCE [LARGE SCALE GENOMIC DNA]</scope>
    <source>
        <strain evidence="1 2">J41TS12</strain>
    </source>
</reference>
<keyword evidence="2" id="KW-1185">Reference proteome</keyword>
<evidence type="ECO:0000313" key="2">
    <source>
        <dbReference type="Proteomes" id="UP000681162"/>
    </source>
</evidence>
<sequence length="112" mass="12963">MEQILSHLVFFQFCCAMRDKQKAFQIHAAPYPFTGRVEIGAESRNVLVIRGDTSHLHASLRHSSYPIIAISESLEAVMPLNELLKEAKLLLDTDLKQDYRFYRQIKGEWVNK</sequence>
<name>A0A920CIS3_9BACL</name>
<dbReference type="Proteomes" id="UP000681162">
    <property type="component" value="Unassembled WGS sequence"/>
</dbReference>
<protein>
    <submittedName>
        <fullName evidence="1">Uncharacterized protein</fullName>
    </submittedName>
</protein>
<organism evidence="1 2">
    <name type="scientific">Paenibacillus antibioticophila</name>
    <dbReference type="NCBI Taxonomy" id="1274374"/>
    <lineage>
        <taxon>Bacteria</taxon>
        <taxon>Bacillati</taxon>
        <taxon>Bacillota</taxon>
        <taxon>Bacilli</taxon>
        <taxon>Bacillales</taxon>
        <taxon>Paenibacillaceae</taxon>
        <taxon>Paenibacillus</taxon>
    </lineage>
</organism>
<accession>A0A920CIS3</accession>